<sequence>MRTPNLKSIRNFFSNLKLLGLFSMGLFDARHLTIQSRFRFLFPIFGCIFLILESYMVPDFCNHCKIHGHAMNKCFIVHPSLKRPLCLLLLMMIPYLVTNECTVLMMLP</sequence>
<feature type="transmembrane region" description="Helical" evidence="1">
    <location>
        <begin position="12"/>
        <end position="32"/>
    </location>
</feature>
<protein>
    <submittedName>
        <fullName evidence="2">Uncharacterized protein</fullName>
    </submittedName>
</protein>
<feature type="transmembrane region" description="Helical" evidence="1">
    <location>
        <begin position="85"/>
        <end position="107"/>
    </location>
</feature>
<accession>A0AAV7GYW3</accession>
<evidence type="ECO:0000313" key="3">
    <source>
        <dbReference type="Proteomes" id="UP000775213"/>
    </source>
</evidence>
<keyword evidence="1" id="KW-1133">Transmembrane helix</keyword>
<organism evidence="2 3">
    <name type="scientific">Dendrobium chrysotoxum</name>
    <name type="common">Orchid</name>
    <dbReference type="NCBI Taxonomy" id="161865"/>
    <lineage>
        <taxon>Eukaryota</taxon>
        <taxon>Viridiplantae</taxon>
        <taxon>Streptophyta</taxon>
        <taxon>Embryophyta</taxon>
        <taxon>Tracheophyta</taxon>
        <taxon>Spermatophyta</taxon>
        <taxon>Magnoliopsida</taxon>
        <taxon>Liliopsida</taxon>
        <taxon>Asparagales</taxon>
        <taxon>Orchidaceae</taxon>
        <taxon>Epidendroideae</taxon>
        <taxon>Malaxideae</taxon>
        <taxon>Dendrobiinae</taxon>
        <taxon>Dendrobium</taxon>
    </lineage>
</organism>
<name>A0AAV7GYW3_DENCH</name>
<comment type="caution">
    <text evidence="2">The sequence shown here is derived from an EMBL/GenBank/DDBJ whole genome shotgun (WGS) entry which is preliminary data.</text>
</comment>
<dbReference type="Proteomes" id="UP000775213">
    <property type="component" value="Unassembled WGS sequence"/>
</dbReference>
<gene>
    <name evidence="2" type="ORF">IEQ34_008332</name>
</gene>
<dbReference type="EMBL" id="JAGFBR010000009">
    <property type="protein sequence ID" value="KAH0460757.1"/>
    <property type="molecule type" value="Genomic_DNA"/>
</dbReference>
<evidence type="ECO:0000313" key="2">
    <source>
        <dbReference type="EMBL" id="KAH0460757.1"/>
    </source>
</evidence>
<keyword evidence="1" id="KW-0812">Transmembrane</keyword>
<keyword evidence="1" id="KW-0472">Membrane</keyword>
<dbReference type="AlphaFoldDB" id="A0AAV7GYW3"/>
<keyword evidence="3" id="KW-1185">Reference proteome</keyword>
<proteinExistence type="predicted"/>
<evidence type="ECO:0000256" key="1">
    <source>
        <dbReference type="SAM" id="Phobius"/>
    </source>
</evidence>
<feature type="transmembrane region" description="Helical" evidence="1">
    <location>
        <begin position="38"/>
        <end position="57"/>
    </location>
</feature>
<reference evidence="2 3" key="1">
    <citation type="journal article" date="2021" name="Hortic Res">
        <title>Chromosome-scale assembly of the Dendrobium chrysotoxum genome enhances the understanding of orchid evolution.</title>
        <authorList>
            <person name="Zhang Y."/>
            <person name="Zhang G.Q."/>
            <person name="Zhang D."/>
            <person name="Liu X.D."/>
            <person name="Xu X.Y."/>
            <person name="Sun W.H."/>
            <person name="Yu X."/>
            <person name="Zhu X."/>
            <person name="Wang Z.W."/>
            <person name="Zhao X."/>
            <person name="Zhong W.Y."/>
            <person name="Chen H."/>
            <person name="Yin W.L."/>
            <person name="Huang T."/>
            <person name="Niu S.C."/>
            <person name="Liu Z.J."/>
        </authorList>
    </citation>
    <scope>NUCLEOTIDE SEQUENCE [LARGE SCALE GENOMIC DNA]</scope>
    <source>
        <strain evidence="2">Lindl</strain>
    </source>
</reference>